<evidence type="ECO:0008006" key="2">
    <source>
        <dbReference type="Google" id="ProtNLM"/>
    </source>
</evidence>
<dbReference type="EMBL" id="GFAA01002804">
    <property type="protein sequence ID" value="JAU00631.1"/>
    <property type="molecule type" value="mRNA"/>
</dbReference>
<proteinExistence type="evidence at transcript level"/>
<feature type="non-terminal residue" evidence="1">
    <location>
        <position position="1"/>
    </location>
</feature>
<protein>
    <recommendedName>
        <fullName evidence="2">Tick transposon</fullName>
    </recommendedName>
</protein>
<sequence>IEHGNSGRLGTGSNLALQCKNKCSICSPLFPRTTIIGRGKTRHERELLGAFLVKKNKLTCISNPSVCISNKECRFLLGV</sequence>
<organism evidence="1">
    <name type="scientific">Amblyomma sculptum</name>
    <name type="common">Tick</name>
    <dbReference type="NCBI Taxonomy" id="1581419"/>
    <lineage>
        <taxon>Eukaryota</taxon>
        <taxon>Metazoa</taxon>
        <taxon>Ecdysozoa</taxon>
        <taxon>Arthropoda</taxon>
        <taxon>Chelicerata</taxon>
        <taxon>Arachnida</taxon>
        <taxon>Acari</taxon>
        <taxon>Parasitiformes</taxon>
        <taxon>Ixodida</taxon>
        <taxon>Ixodoidea</taxon>
        <taxon>Ixodidae</taxon>
        <taxon>Amblyomminae</taxon>
        <taxon>Amblyomma</taxon>
    </lineage>
</organism>
<evidence type="ECO:0000313" key="1">
    <source>
        <dbReference type="EMBL" id="JAU00631.1"/>
    </source>
</evidence>
<accession>A0A1E1XMR6</accession>
<name>A0A1E1XMR6_AMBSC</name>
<reference evidence="1" key="2">
    <citation type="journal article" date="2017" name="Front. Cell. Infect. Microbiol.">
        <title>Analysis of the Salivary Gland Transcriptome of Unfed and Partially Fed Amblyomma sculptum Ticks and Descriptive Proteome of the Saliva.</title>
        <authorList>
            <person name="Esteves E."/>
            <person name="Maruyama S.R."/>
            <person name="Kawahara R."/>
            <person name="Fujita A."/>
            <person name="Martins L.A."/>
            <person name="Righi A.A."/>
            <person name="Costa F.B."/>
            <person name="Palmisano G."/>
            <person name="Labruna M.B."/>
            <person name="Sa-Nunes A."/>
            <person name="Ribeiro J.M.C."/>
            <person name="Fogaca A.C."/>
        </authorList>
    </citation>
    <scope>NUCLEOTIDE SEQUENCE</scope>
</reference>
<dbReference type="AlphaFoldDB" id="A0A1E1XMR6"/>
<reference evidence="1" key="1">
    <citation type="submission" date="2016-09" db="EMBL/GenBank/DDBJ databases">
        <authorList>
            <person name="Capua I."/>
            <person name="De Benedictis P."/>
            <person name="Joannis T."/>
            <person name="Lombin L.H."/>
            <person name="Cattoli G."/>
        </authorList>
    </citation>
    <scope>NUCLEOTIDE SEQUENCE</scope>
</reference>